<protein>
    <submittedName>
        <fullName evidence="10">PPP family 3-phenylpropionic acid transporter</fullName>
    </submittedName>
</protein>
<evidence type="ECO:0000256" key="4">
    <source>
        <dbReference type="ARBA" id="ARBA00022519"/>
    </source>
</evidence>
<dbReference type="Pfam" id="PF12832">
    <property type="entry name" value="MFS_1_like"/>
    <property type="match status" value="1"/>
</dbReference>
<dbReference type="PIRSF" id="PIRSF004925">
    <property type="entry name" value="HcaT"/>
    <property type="match status" value="1"/>
</dbReference>
<keyword evidence="4" id="KW-0997">Cell inner membrane</keyword>
<feature type="transmembrane region" description="Helical" evidence="8">
    <location>
        <begin position="7"/>
        <end position="26"/>
    </location>
</feature>
<reference evidence="10 11" key="1">
    <citation type="submission" date="2021-03" db="EMBL/GenBank/DDBJ databases">
        <title>Genomic Encyclopedia of Type Strains, Phase IV (KMG-IV): sequencing the most valuable type-strain genomes for metagenomic binning, comparative biology and taxonomic classification.</title>
        <authorList>
            <person name="Goeker M."/>
        </authorList>
    </citation>
    <scope>NUCLEOTIDE SEQUENCE [LARGE SCALE GENOMIC DNA]</scope>
    <source>
        <strain evidence="10 11">DSM 24738</strain>
    </source>
</reference>
<dbReference type="InterPro" id="IPR026032">
    <property type="entry name" value="HcaT-like"/>
</dbReference>
<feature type="transmembrane region" description="Helical" evidence="8">
    <location>
        <begin position="67"/>
        <end position="85"/>
    </location>
</feature>
<dbReference type="Gene3D" id="1.20.1250.20">
    <property type="entry name" value="MFS general substrate transporter like domains"/>
    <property type="match status" value="2"/>
</dbReference>
<feature type="transmembrane region" description="Helical" evidence="8">
    <location>
        <begin position="259"/>
        <end position="279"/>
    </location>
</feature>
<keyword evidence="5 8" id="KW-0812">Transmembrane</keyword>
<accession>A0ABS4GLZ1</accession>
<name>A0ABS4GLZ1_9BACL</name>
<keyword evidence="3" id="KW-1003">Cell membrane</keyword>
<feature type="transmembrane region" description="Helical" evidence="8">
    <location>
        <begin position="91"/>
        <end position="117"/>
    </location>
</feature>
<dbReference type="InterPro" id="IPR020846">
    <property type="entry name" value="MFS_dom"/>
</dbReference>
<dbReference type="InterPro" id="IPR036259">
    <property type="entry name" value="MFS_trans_sf"/>
</dbReference>
<evidence type="ECO:0000256" key="6">
    <source>
        <dbReference type="ARBA" id="ARBA00022989"/>
    </source>
</evidence>
<feature type="transmembrane region" description="Helical" evidence="8">
    <location>
        <begin position="319"/>
        <end position="342"/>
    </location>
</feature>
<evidence type="ECO:0000256" key="2">
    <source>
        <dbReference type="ARBA" id="ARBA00022448"/>
    </source>
</evidence>
<feature type="transmembrane region" description="Helical" evidence="8">
    <location>
        <begin position="193"/>
        <end position="212"/>
    </location>
</feature>
<evidence type="ECO:0000256" key="1">
    <source>
        <dbReference type="ARBA" id="ARBA00004429"/>
    </source>
</evidence>
<evidence type="ECO:0000313" key="10">
    <source>
        <dbReference type="EMBL" id="MBP1931283.1"/>
    </source>
</evidence>
<dbReference type="EMBL" id="JAGGKT010000002">
    <property type="protein sequence ID" value="MBP1931283.1"/>
    <property type="molecule type" value="Genomic_DNA"/>
</dbReference>
<feature type="transmembrane region" description="Helical" evidence="8">
    <location>
        <begin position="232"/>
        <end position="252"/>
    </location>
</feature>
<dbReference type="PANTHER" id="PTHR23522:SF10">
    <property type="entry name" value="3-PHENYLPROPIONIC ACID TRANSPORTER-RELATED"/>
    <property type="match status" value="1"/>
</dbReference>
<evidence type="ECO:0000256" key="7">
    <source>
        <dbReference type="ARBA" id="ARBA00023136"/>
    </source>
</evidence>
<dbReference type="Proteomes" id="UP001519343">
    <property type="component" value="Unassembled WGS sequence"/>
</dbReference>
<evidence type="ECO:0000259" key="9">
    <source>
        <dbReference type="PROSITE" id="PS50850"/>
    </source>
</evidence>
<feature type="transmembrane region" description="Helical" evidence="8">
    <location>
        <begin position="354"/>
        <end position="373"/>
    </location>
</feature>
<keyword evidence="2" id="KW-0813">Transport</keyword>
<sequence length="388" mass="43079">MIFLSSYTFLFYASMACIAPFIPLYFQDKGLSPTEIGLVLTAGPFISIFAQPLWGYVSDRRQTVKKVLLLIMVLALLASIGIFSADSFYPIWFFMLLFMFFMTPIQPLSDSLIIAYAQKRGLNYGSIRLWGSVGFSLTALALGMALGNCGIGYLGLIYAVLLTLTIMTSLGLEDSSNRQAKISRRELSRLFGNTSLLWFLFLTLIVSIPARINESMFSIFMNSLGATKMEIGAASLVSAMSEVPVFLCMSLIFRRFSELSMFVLAALLYTCRWLLFSIVDHPTTLIFLQMSQSLTFTLFFAASLRYVTRIVPQELQSTGTAVLTATFLGLAGIIGNSLGGYLIDQFGPRFTYQLNASITFIGTVLALFTYMHLRKGHSTSQKTESFIS</sequence>
<feature type="transmembrane region" description="Helical" evidence="8">
    <location>
        <begin position="129"/>
        <end position="147"/>
    </location>
</feature>
<evidence type="ECO:0000256" key="5">
    <source>
        <dbReference type="ARBA" id="ARBA00022692"/>
    </source>
</evidence>
<dbReference type="InterPro" id="IPR024989">
    <property type="entry name" value="MFS_assoc_dom"/>
</dbReference>
<evidence type="ECO:0000256" key="8">
    <source>
        <dbReference type="SAM" id="Phobius"/>
    </source>
</evidence>
<dbReference type="RefSeq" id="WP_209809352.1">
    <property type="nucleotide sequence ID" value="NZ_JAGGKT010000002.1"/>
</dbReference>
<dbReference type="SUPFAM" id="SSF103473">
    <property type="entry name" value="MFS general substrate transporter"/>
    <property type="match status" value="1"/>
</dbReference>
<evidence type="ECO:0000256" key="3">
    <source>
        <dbReference type="ARBA" id="ARBA00022475"/>
    </source>
</evidence>
<dbReference type="PROSITE" id="PS50850">
    <property type="entry name" value="MFS"/>
    <property type="match status" value="1"/>
</dbReference>
<comment type="subcellular location">
    <subcellularLocation>
        <location evidence="1">Cell inner membrane</location>
        <topology evidence="1">Multi-pass membrane protein</topology>
    </subcellularLocation>
</comment>
<keyword evidence="11" id="KW-1185">Reference proteome</keyword>
<feature type="domain" description="Major facilitator superfamily (MFS) profile" evidence="9">
    <location>
        <begin position="1"/>
        <end position="374"/>
    </location>
</feature>
<keyword evidence="6 8" id="KW-1133">Transmembrane helix</keyword>
<feature type="transmembrane region" description="Helical" evidence="8">
    <location>
        <begin position="153"/>
        <end position="172"/>
    </location>
</feature>
<organism evidence="10 11">
    <name type="scientific">Ammoniphilus resinae</name>
    <dbReference type="NCBI Taxonomy" id="861532"/>
    <lineage>
        <taxon>Bacteria</taxon>
        <taxon>Bacillati</taxon>
        <taxon>Bacillota</taxon>
        <taxon>Bacilli</taxon>
        <taxon>Bacillales</taxon>
        <taxon>Paenibacillaceae</taxon>
        <taxon>Aneurinibacillus group</taxon>
        <taxon>Ammoniphilus</taxon>
    </lineage>
</organism>
<comment type="caution">
    <text evidence="10">The sequence shown here is derived from an EMBL/GenBank/DDBJ whole genome shotgun (WGS) entry which is preliminary data.</text>
</comment>
<evidence type="ECO:0000313" key="11">
    <source>
        <dbReference type="Proteomes" id="UP001519343"/>
    </source>
</evidence>
<feature type="transmembrane region" description="Helical" evidence="8">
    <location>
        <begin position="38"/>
        <end position="55"/>
    </location>
</feature>
<feature type="transmembrane region" description="Helical" evidence="8">
    <location>
        <begin position="285"/>
        <end position="307"/>
    </location>
</feature>
<proteinExistence type="predicted"/>
<keyword evidence="7 8" id="KW-0472">Membrane</keyword>
<dbReference type="PANTHER" id="PTHR23522">
    <property type="entry name" value="BLL5896 PROTEIN"/>
    <property type="match status" value="1"/>
</dbReference>
<gene>
    <name evidence="10" type="ORF">J2Z37_001280</name>
</gene>